<dbReference type="Ensembl" id="ENSHCOT00000011581.1">
    <property type="protein sequence ID" value="ENSHCOP00000001747.1"/>
    <property type="gene ID" value="ENSHCOG00000002768.1"/>
</dbReference>
<evidence type="ECO:0000313" key="3">
    <source>
        <dbReference type="Proteomes" id="UP000264820"/>
    </source>
</evidence>
<accession>A0A3Q2XDX2</accession>
<organism evidence="2 3">
    <name type="scientific">Hippocampus comes</name>
    <name type="common">Tiger tail seahorse</name>
    <dbReference type="NCBI Taxonomy" id="109280"/>
    <lineage>
        <taxon>Eukaryota</taxon>
        <taxon>Metazoa</taxon>
        <taxon>Chordata</taxon>
        <taxon>Craniata</taxon>
        <taxon>Vertebrata</taxon>
        <taxon>Euteleostomi</taxon>
        <taxon>Actinopterygii</taxon>
        <taxon>Neopterygii</taxon>
        <taxon>Teleostei</taxon>
        <taxon>Neoteleostei</taxon>
        <taxon>Acanthomorphata</taxon>
        <taxon>Syngnathiaria</taxon>
        <taxon>Syngnathiformes</taxon>
        <taxon>Syngnathoidei</taxon>
        <taxon>Syngnathidae</taxon>
        <taxon>Hippocampus</taxon>
    </lineage>
</organism>
<reference evidence="2" key="1">
    <citation type="submission" date="2025-08" db="UniProtKB">
        <authorList>
            <consortium name="Ensembl"/>
        </authorList>
    </citation>
    <scope>IDENTIFICATION</scope>
</reference>
<protein>
    <recommendedName>
        <fullName evidence="4">Glutamate-rich protein 2</fullName>
    </recommendedName>
</protein>
<dbReference type="STRING" id="109280.ENSHCOP00000001747"/>
<proteinExistence type="predicted"/>
<dbReference type="PANTHER" id="PTHR21520">
    <property type="entry name" value="GLUTAMATE-RICH PROTEIN 2"/>
    <property type="match status" value="1"/>
</dbReference>
<evidence type="ECO:0000256" key="1">
    <source>
        <dbReference type="SAM" id="MobiDB-lite"/>
    </source>
</evidence>
<evidence type="ECO:0008006" key="4">
    <source>
        <dbReference type="Google" id="ProtNLM"/>
    </source>
</evidence>
<dbReference type="GeneTree" id="ENSGT00940000175414"/>
<dbReference type="AlphaFoldDB" id="A0A3Q2XDX2"/>
<feature type="compositionally biased region" description="Acidic residues" evidence="1">
    <location>
        <begin position="88"/>
        <end position="107"/>
    </location>
</feature>
<sequence>MLRQMDGMKGRNEMKKHPRRMIRRRDRGENLCFQFLRALRQRDFQQAKRLCNMILIYEPHHPEASEFLPLIQRKLLEGKDQTQNLQVEDSDDSDSDDDADDPGCDEE</sequence>
<reference evidence="2" key="2">
    <citation type="submission" date="2025-09" db="UniProtKB">
        <authorList>
            <consortium name="Ensembl"/>
        </authorList>
    </citation>
    <scope>IDENTIFICATION</scope>
</reference>
<name>A0A3Q2XDX2_HIPCM</name>
<feature type="region of interest" description="Disordered" evidence="1">
    <location>
        <begin position="1"/>
        <end position="23"/>
    </location>
</feature>
<dbReference type="Proteomes" id="UP000264820">
    <property type="component" value="Unplaced"/>
</dbReference>
<dbReference type="PANTHER" id="PTHR21520:SF2">
    <property type="entry name" value="GLUTAMATE-RICH PROTEIN 2"/>
    <property type="match status" value="1"/>
</dbReference>
<feature type="compositionally biased region" description="Basic and acidic residues" evidence="1">
    <location>
        <begin position="1"/>
        <end position="15"/>
    </location>
</feature>
<dbReference type="OMA" id="NGKNERP"/>
<evidence type="ECO:0000313" key="2">
    <source>
        <dbReference type="Ensembl" id="ENSHCOP00000001747.1"/>
    </source>
</evidence>
<keyword evidence="3" id="KW-1185">Reference proteome</keyword>
<feature type="region of interest" description="Disordered" evidence="1">
    <location>
        <begin position="80"/>
        <end position="107"/>
    </location>
</feature>
<dbReference type="InterPro" id="IPR026703">
    <property type="entry name" value="ERICH2"/>
</dbReference>